<dbReference type="Proteomes" id="UP001606305">
    <property type="component" value="Unassembled WGS sequence"/>
</dbReference>
<accession>A0ABW7G3T4</accession>
<sequence>MRLLAPLALAMALGPAAASVITFDSYQPRHEYTSTLSSDGFVFSSACDCLGVDDQVPQDLNGNPLPGAFNGTASLLYSRDPLTIAAEGGTAFFLNQLDLGLSWYVPDADVGMRILVTLLLAAGGTEVVGADLDRRYSTVPVNREVVGVSISGGRGFGYITLDNLVVDENQVPEPASAALALLALVGAGTAVRRRPQASA</sequence>
<comment type="caution">
    <text evidence="3">The sequence shown here is derived from an EMBL/GenBank/DDBJ whole genome shotgun (WGS) entry which is preliminary data.</text>
</comment>
<evidence type="ECO:0000313" key="4">
    <source>
        <dbReference type="Proteomes" id="UP001606305"/>
    </source>
</evidence>
<evidence type="ECO:0000313" key="3">
    <source>
        <dbReference type="EMBL" id="MFG6456586.1"/>
    </source>
</evidence>
<feature type="signal peptide" evidence="1">
    <location>
        <begin position="1"/>
        <end position="18"/>
    </location>
</feature>
<dbReference type="NCBIfam" id="TIGR02595">
    <property type="entry name" value="PEP_CTERM"/>
    <property type="match status" value="1"/>
</dbReference>
<evidence type="ECO:0000259" key="2">
    <source>
        <dbReference type="Pfam" id="PF07589"/>
    </source>
</evidence>
<dbReference type="Pfam" id="PF07589">
    <property type="entry name" value="PEP-CTERM"/>
    <property type="match status" value="1"/>
</dbReference>
<name>A0ABW7G3T4_9BURK</name>
<dbReference type="EMBL" id="JBIGIA010000004">
    <property type="protein sequence ID" value="MFG6456586.1"/>
    <property type="molecule type" value="Genomic_DNA"/>
</dbReference>
<proteinExistence type="predicted"/>
<reference evidence="3 4" key="1">
    <citation type="submission" date="2024-09" db="EMBL/GenBank/DDBJ databases">
        <title>Novel species of the genus Pelomonas and Roseateles isolated from streams.</title>
        <authorList>
            <person name="Lu H."/>
        </authorList>
    </citation>
    <scope>NUCLEOTIDE SEQUENCE [LARGE SCALE GENOMIC DNA]</scope>
    <source>
        <strain evidence="3 4">BYS96W</strain>
    </source>
</reference>
<keyword evidence="4" id="KW-1185">Reference proteome</keyword>
<gene>
    <name evidence="3" type="ORF">ACG00X_07055</name>
</gene>
<feature type="domain" description="Ice-binding protein C-terminal" evidence="2">
    <location>
        <begin position="170"/>
        <end position="194"/>
    </location>
</feature>
<dbReference type="InterPro" id="IPR013424">
    <property type="entry name" value="Ice-binding_C"/>
</dbReference>
<organism evidence="3 4">
    <name type="scientific">Pelomonas nitida</name>
    <dbReference type="NCBI Taxonomy" id="3299027"/>
    <lineage>
        <taxon>Bacteria</taxon>
        <taxon>Pseudomonadati</taxon>
        <taxon>Pseudomonadota</taxon>
        <taxon>Betaproteobacteria</taxon>
        <taxon>Burkholderiales</taxon>
        <taxon>Sphaerotilaceae</taxon>
        <taxon>Roseateles</taxon>
    </lineage>
</organism>
<feature type="chain" id="PRO_5047149215" evidence="1">
    <location>
        <begin position="19"/>
        <end position="199"/>
    </location>
</feature>
<evidence type="ECO:0000256" key="1">
    <source>
        <dbReference type="SAM" id="SignalP"/>
    </source>
</evidence>
<keyword evidence="1" id="KW-0732">Signal</keyword>
<protein>
    <submittedName>
        <fullName evidence="3">PEP-CTERM sorting domain-containing protein</fullName>
    </submittedName>
</protein>
<dbReference type="RefSeq" id="WP_394487348.1">
    <property type="nucleotide sequence ID" value="NZ_JBIGIA010000004.1"/>
</dbReference>